<dbReference type="PANTHER" id="PTHR42799:SF2">
    <property type="entry name" value="MITOCHONDRIAL PEPTIDE METHIONINE SULFOXIDE REDUCTASE"/>
    <property type="match status" value="1"/>
</dbReference>
<dbReference type="InterPro" id="IPR036509">
    <property type="entry name" value="Met_Sox_Rdtase_MsrA_sf"/>
</dbReference>
<keyword evidence="3" id="KW-0560">Oxidoreductase</keyword>
<dbReference type="HAMAP" id="MF_01401">
    <property type="entry name" value="MsrA"/>
    <property type="match status" value="1"/>
</dbReference>
<proteinExistence type="inferred from homology"/>
<dbReference type="GO" id="GO:0005737">
    <property type="term" value="C:cytoplasm"/>
    <property type="evidence" value="ECO:0007669"/>
    <property type="project" value="TreeGrafter"/>
</dbReference>
<dbReference type="NCBIfam" id="TIGR00401">
    <property type="entry name" value="msrA"/>
    <property type="match status" value="1"/>
</dbReference>
<dbReference type="EC" id="1.8.4.11" evidence="2"/>
<reference evidence="9" key="2">
    <citation type="submission" date="2021-01" db="EMBL/GenBank/DDBJ databases">
        <authorList>
            <person name="Schikora-Tamarit M.A."/>
        </authorList>
    </citation>
    <scope>NUCLEOTIDE SEQUENCE</scope>
    <source>
        <strain evidence="9">CBS2887</strain>
    </source>
</reference>
<comment type="similarity">
    <text evidence="1">Belongs to the MsrA Met sulfoxide reductase family.</text>
</comment>
<evidence type="ECO:0000256" key="1">
    <source>
        <dbReference type="ARBA" id="ARBA00005591"/>
    </source>
</evidence>
<evidence type="ECO:0000256" key="4">
    <source>
        <dbReference type="ARBA" id="ARBA00030273"/>
    </source>
</evidence>
<dbReference type="PANTHER" id="PTHR42799">
    <property type="entry name" value="MITOCHONDRIAL PEPTIDE METHIONINE SULFOXIDE REDUCTASE"/>
    <property type="match status" value="1"/>
</dbReference>
<evidence type="ECO:0000256" key="2">
    <source>
        <dbReference type="ARBA" id="ARBA00012502"/>
    </source>
</evidence>
<dbReference type="InterPro" id="IPR002569">
    <property type="entry name" value="Met_Sox_Rdtase_MsrA_dom"/>
</dbReference>
<reference evidence="9" key="1">
    <citation type="journal article" date="2021" name="Open Biol.">
        <title>Shared evolutionary footprints suggest mitochondrial oxidative damage underlies multiple complex I losses in fungi.</title>
        <authorList>
            <person name="Schikora-Tamarit M.A."/>
            <person name="Marcet-Houben M."/>
            <person name="Nosek J."/>
            <person name="Gabaldon T."/>
        </authorList>
    </citation>
    <scope>NUCLEOTIDE SEQUENCE</scope>
    <source>
        <strain evidence="9">CBS2887</strain>
    </source>
</reference>
<dbReference type="EMBL" id="JAEUBG010003218">
    <property type="protein sequence ID" value="KAH3683155.1"/>
    <property type="molecule type" value="Genomic_DNA"/>
</dbReference>
<dbReference type="Gene3D" id="3.30.1060.10">
    <property type="entry name" value="Peptide methionine sulphoxide reductase MsrA"/>
    <property type="match status" value="1"/>
</dbReference>
<evidence type="ECO:0000256" key="5">
    <source>
        <dbReference type="ARBA" id="ARBA00030643"/>
    </source>
</evidence>
<dbReference type="InterPro" id="IPR050162">
    <property type="entry name" value="MsrA_MetSO_reductase"/>
</dbReference>
<gene>
    <name evidence="9" type="ORF">WICPIJ_005898</name>
</gene>
<evidence type="ECO:0000259" key="8">
    <source>
        <dbReference type="Pfam" id="PF01625"/>
    </source>
</evidence>
<keyword evidence="10" id="KW-1185">Reference proteome</keyword>
<dbReference type="FunFam" id="3.30.1060.10:FF:000006">
    <property type="entry name" value="Peptide methionine sulfoxide reductase"/>
    <property type="match status" value="1"/>
</dbReference>
<dbReference type="GO" id="GO:0034599">
    <property type="term" value="P:cellular response to oxidative stress"/>
    <property type="evidence" value="ECO:0007669"/>
    <property type="project" value="UniProtKB-ARBA"/>
</dbReference>
<protein>
    <recommendedName>
        <fullName evidence="2">peptide-methionine (S)-S-oxide reductase</fullName>
        <ecNumber evidence="2">1.8.4.11</ecNumber>
    </recommendedName>
    <alternativeName>
        <fullName evidence="5">Peptide-methionine (S)-S-oxide reductase</fullName>
    </alternativeName>
    <alternativeName>
        <fullName evidence="4">Protein-methionine-S-oxide reductase</fullName>
    </alternativeName>
</protein>
<sequence length="184" mass="21049">MSLSSTVSPTIITTTTSKLITVAAGCFWGVEHIYKKQYHNKGLIDAKVGFSNGNLPDPSYKRVCEGDTNYAEVLQISYEPSQITLIELISFFYKIHDPTTVDSQGPDQGTQYRSAIFYHYPEDLSVIEQVTKEYQTKWKSSTGRDLVTKIEPIKNYYDAEDYHQAYLENNPQGYHCPSHFIREL</sequence>
<feature type="domain" description="Peptide methionine sulphoxide reductase MsrA" evidence="8">
    <location>
        <begin position="20"/>
        <end position="175"/>
    </location>
</feature>
<comment type="catalytic activity">
    <reaction evidence="7">
        <text>[thioredoxin]-disulfide + L-methionine + H2O = L-methionine (S)-S-oxide + [thioredoxin]-dithiol</text>
        <dbReference type="Rhea" id="RHEA:19993"/>
        <dbReference type="Rhea" id="RHEA-COMP:10698"/>
        <dbReference type="Rhea" id="RHEA-COMP:10700"/>
        <dbReference type="ChEBI" id="CHEBI:15377"/>
        <dbReference type="ChEBI" id="CHEBI:29950"/>
        <dbReference type="ChEBI" id="CHEBI:50058"/>
        <dbReference type="ChEBI" id="CHEBI:57844"/>
        <dbReference type="ChEBI" id="CHEBI:58772"/>
        <dbReference type="EC" id="1.8.4.11"/>
    </reaction>
</comment>
<comment type="catalytic activity">
    <reaction evidence="6">
        <text>L-methionyl-[protein] + [thioredoxin]-disulfide + H2O = L-methionyl-(S)-S-oxide-[protein] + [thioredoxin]-dithiol</text>
        <dbReference type="Rhea" id="RHEA:14217"/>
        <dbReference type="Rhea" id="RHEA-COMP:10698"/>
        <dbReference type="Rhea" id="RHEA-COMP:10700"/>
        <dbReference type="Rhea" id="RHEA-COMP:12313"/>
        <dbReference type="Rhea" id="RHEA-COMP:12315"/>
        <dbReference type="ChEBI" id="CHEBI:15377"/>
        <dbReference type="ChEBI" id="CHEBI:16044"/>
        <dbReference type="ChEBI" id="CHEBI:29950"/>
        <dbReference type="ChEBI" id="CHEBI:44120"/>
        <dbReference type="ChEBI" id="CHEBI:50058"/>
        <dbReference type="EC" id="1.8.4.11"/>
    </reaction>
</comment>
<dbReference type="GO" id="GO:0008113">
    <property type="term" value="F:peptide-methionine (S)-S-oxide reductase activity"/>
    <property type="evidence" value="ECO:0007669"/>
    <property type="project" value="UniProtKB-EC"/>
</dbReference>
<dbReference type="Proteomes" id="UP000774326">
    <property type="component" value="Unassembled WGS sequence"/>
</dbReference>
<evidence type="ECO:0000256" key="6">
    <source>
        <dbReference type="ARBA" id="ARBA00047806"/>
    </source>
</evidence>
<accession>A0A9P8Q535</accession>
<dbReference type="OrthoDB" id="77405at2759"/>
<name>A0A9P8Q535_WICPI</name>
<dbReference type="Pfam" id="PF01625">
    <property type="entry name" value="PMSR"/>
    <property type="match status" value="1"/>
</dbReference>
<evidence type="ECO:0000256" key="3">
    <source>
        <dbReference type="ARBA" id="ARBA00023002"/>
    </source>
</evidence>
<evidence type="ECO:0000256" key="7">
    <source>
        <dbReference type="ARBA" id="ARBA00048782"/>
    </source>
</evidence>
<dbReference type="SUPFAM" id="SSF55068">
    <property type="entry name" value="Peptide methionine sulfoxide reductase"/>
    <property type="match status" value="1"/>
</dbReference>
<organism evidence="9 10">
    <name type="scientific">Wickerhamomyces pijperi</name>
    <name type="common">Yeast</name>
    <name type="synonym">Pichia pijperi</name>
    <dbReference type="NCBI Taxonomy" id="599730"/>
    <lineage>
        <taxon>Eukaryota</taxon>
        <taxon>Fungi</taxon>
        <taxon>Dikarya</taxon>
        <taxon>Ascomycota</taxon>
        <taxon>Saccharomycotina</taxon>
        <taxon>Saccharomycetes</taxon>
        <taxon>Phaffomycetales</taxon>
        <taxon>Wickerhamomycetaceae</taxon>
        <taxon>Wickerhamomyces</taxon>
    </lineage>
</organism>
<comment type="caution">
    <text evidence="9">The sequence shown here is derived from an EMBL/GenBank/DDBJ whole genome shotgun (WGS) entry which is preliminary data.</text>
</comment>
<dbReference type="AlphaFoldDB" id="A0A9P8Q535"/>
<evidence type="ECO:0000313" key="10">
    <source>
        <dbReference type="Proteomes" id="UP000774326"/>
    </source>
</evidence>
<evidence type="ECO:0000313" key="9">
    <source>
        <dbReference type="EMBL" id="KAH3683155.1"/>
    </source>
</evidence>